<dbReference type="AlphaFoldDB" id="A0A926QIE5"/>
<dbReference type="RefSeq" id="WP_188174335.1">
    <property type="nucleotide sequence ID" value="NZ_JACVVD010000003.1"/>
</dbReference>
<dbReference type="GO" id="GO:0005975">
    <property type="term" value="P:carbohydrate metabolic process"/>
    <property type="evidence" value="ECO:0007669"/>
    <property type="project" value="InterPro"/>
</dbReference>
<dbReference type="Gene3D" id="3.90.400.10">
    <property type="entry name" value="Oligo-1,6-glucosidase, Domain 2"/>
    <property type="match status" value="1"/>
</dbReference>
<dbReference type="EMBL" id="JACVVD010000003">
    <property type="protein sequence ID" value="MBD0380546.1"/>
    <property type="molecule type" value="Genomic_DNA"/>
</dbReference>
<sequence>MNRHAIYHRAKQNWSYAYDLQTLHIRIRTQRGDVDRVDLLCGDKYAWEETHQVVPMSLWVSDHLFDYWTAEVRPPFRRLIYWFALHHEEETLYLSEKGLSPSKPINYYEGVFDFPYLNAIDIIDPPAWVKDAIFYQIFPERFANGVPSISPVNVEPWGGTPTPKNFFGGDLQGVIDRLDHLTALGVNAIYFNPLFKATTNHKYDTTDYLQVDPQFGTNDTLKTLVKACHERGIRVLLDAVFNHSGKEFAPFADCIRNGAKSRYADWFHVRKWPIEVVDRVPSYETFAFEPLMPKLNTENPEVKAYLLEVARYWIEEVGIDGWRLDVANEVDHHFWRDFRKTVKAVKPDAYILGEINHDSMPWLQGDQFDAIMNYPFTNAVNDFFLLGRIDAAGLAHRLSAQLASYPQQVNEVAFNLLGSHDTDRILSLAGGNTSLVKLATLFQHTFLGVPCIYYGDEIGLDGGHDPANRKCMEWDERKQDLELFQFFKEITHLRHTYPALRTGKFTILLAEENDGRFAYERSDGQDQLIILLNRSTKSAKFELLVEGAEWINVFTNESMIAKTNKLKFILPAYGYAVFKAK</sequence>
<protein>
    <submittedName>
        <fullName evidence="5">Alpha-glycosidase</fullName>
    </submittedName>
</protein>
<dbReference type="SUPFAM" id="SSF51445">
    <property type="entry name" value="(Trans)glycosidases"/>
    <property type="match status" value="1"/>
</dbReference>
<keyword evidence="2" id="KW-0378">Hydrolase</keyword>
<dbReference type="CDD" id="cd02857">
    <property type="entry name" value="E_set_CDase_PDE_N"/>
    <property type="match status" value="1"/>
</dbReference>
<evidence type="ECO:0000313" key="5">
    <source>
        <dbReference type="EMBL" id="MBD0380546.1"/>
    </source>
</evidence>
<comment type="caution">
    <text evidence="5">The sequence shown here is derived from an EMBL/GenBank/DDBJ whole genome shotgun (WGS) entry which is preliminary data.</text>
</comment>
<dbReference type="InterPro" id="IPR004185">
    <property type="entry name" value="Glyco_hydro_13_lg-like_dom"/>
</dbReference>
<dbReference type="InterPro" id="IPR032091">
    <property type="entry name" value="Malt_amylase-like_C"/>
</dbReference>
<feature type="domain" description="Glycosyl hydrolase family 13 catalytic" evidence="4">
    <location>
        <begin position="136"/>
        <end position="494"/>
    </location>
</feature>
<dbReference type="Pfam" id="PF16657">
    <property type="entry name" value="Malt_amylase_C"/>
    <property type="match status" value="1"/>
</dbReference>
<name>A0A926QIE5_9BACL</name>
<dbReference type="PANTHER" id="PTHR10357">
    <property type="entry name" value="ALPHA-AMYLASE FAMILY MEMBER"/>
    <property type="match status" value="1"/>
</dbReference>
<accession>A0A926QIE5</accession>
<dbReference type="CDD" id="cd11338">
    <property type="entry name" value="AmyAc_CMD"/>
    <property type="match status" value="1"/>
</dbReference>
<dbReference type="GO" id="GO:0004553">
    <property type="term" value="F:hydrolase activity, hydrolyzing O-glycosyl compounds"/>
    <property type="evidence" value="ECO:0007669"/>
    <property type="project" value="InterPro"/>
</dbReference>
<dbReference type="InterPro" id="IPR013780">
    <property type="entry name" value="Glyco_hydro_b"/>
</dbReference>
<dbReference type="InterPro" id="IPR045857">
    <property type="entry name" value="O16G_dom_2"/>
</dbReference>
<dbReference type="SMART" id="SM00642">
    <property type="entry name" value="Aamy"/>
    <property type="match status" value="1"/>
</dbReference>
<comment type="similarity">
    <text evidence="1">Belongs to the glycosyl hydrolase 13 family.</text>
</comment>
<dbReference type="InterPro" id="IPR013783">
    <property type="entry name" value="Ig-like_fold"/>
</dbReference>
<dbReference type="Gene3D" id="2.60.40.1180">
    <property type="entry name" value="Golgi alpha-mannosidase II"/>
    <property type="match status" value="1"/>
</dbReference>
<gene>
    <name evidence="5" type="ORF">ICC18_10505</name>
</gene>
<evidence type="ECO:0000259" key="4">
    <source>
        <dbReference type="SMART" id="SM00642"/>
    </source>
</evidence>
<keyword evidence="3" id="KW-0326">Glycosidase</keyword>
<evidence type="ECO:0000256" key="1">
    <source>
        <dbReference type="ARBA" id="ARBA00008061"/>
    </source>
</evidence>
<dbReference type="Pfam" id="PF02903">
    <property type="entry name" value="Alpha-amylase_N"/>
    <property type="match status" value="1"/>
</dbReference>
<dbReference type="InterPro" id="IPR006047">
    <property type="entry name" value="GH13_cat_dom"/>
</dbReference>
<dbReference type="Gene3D" id="3.20.20.80">
    <property type="entry name" value="Glycosidases"/>
    <property type="match status" value="1"/>
</dbReference>
<dbReference type="Pfam" id="PF00128">
    <property type="entry name" value="Alpha-amylase"/>
    <property type="match status" value="1"/>
</dbReference>
<reference evidence="5" key="1">
    <citation type="submission" date="2020-09" db="EMBL/GenBank/DDBJ databases">
        <title>Draft Genome Sequence of Paenibacillus sp. WST5.</title>
        <authorList>
            <person name="Bao Z."/>
        </authorList>
    </citation>
    <scope>NUCLEOTIDE SEQUENCE</scope>
    <source>
        <strain evidence="5">WST5</strain>
    </source>
</reference>
<evidence type="ECO:0000313" key="6">
    <source>
        <dbReference type="Proteomes" id="UP000650466"/>
    </source>
</evidence>
<dbReference type="Proteomes" id="UP000650466">
    <property type="component" value="Unassembled WGS sequence"/>
</dbReference>
<dbReference type="PANTHER" id="PTHR10357:SF210">
    <property type="entry name" value="MALTODEXTRIN GLUCOSIDASE"/>
    <property type="match status" value="1"/>
</dbReference>
<proteinExistence type="inferred from homology"/>
<evidence type="ECO:0000256" key="2">
    <source>
        <dbReference type="ARBA" id="ARBA00022801"/>
    </source>
</evidence>
<organism evidence="5 6">
    <name type="scientific">Paenibacillus sedimenti</name>
    <dbReference type="NCBI Taxonomy" id="2770274"/>
    <lineage>
        <taxon>Bacteria</taxon>
        <taxon>Bacillati</taxon>
        <taxon>Bacillota</taxon>
        <taxon>Bacilli</taxon>
        <taxon>Bacillales</taxon>
        <taxon>Paenibacillaceae</taxon>
        <taxon>Paenibacillus</taxon>
    </lineage>
</organism>
<dbReference type="SUPFAM" id="SSF51011">
    <property type="entry name" value="Glycosyl hydrolase domain"/>
    <property type="match status" value="1"/>
</dbReference>
<dbReference type="InterPro" id="IPR017853">
    <property type="entry name" value="GH"/>
</dbReference>
<evidence type="ECO:0000256" key="3">
    <source>
        <dbReference type="ARBA" id="ARBA00023295"/>
    </source>
</evidence>
<keyword evidence="6" id="KW-1185">Reference proteome</keyword>
<dbReference type="Gene3D" id="2.60.40.10">
    <property type="entry name" value="Immunoglobulins"/>
    <property type="match status" value="1"/>
</dbReference>